<sequence>IGGVPATINSFLLRTILRDEWGWPGVVLSDYEAVRELIPHGVAADLADAARQSMLAGLDIDMMSNAYSRHLAALVESGAVPPELVDAAVWRVLCLKLQLGLFEHPYVDSAPGASSVLTPDSRELALQVAQESMVLVKNAGGVLPLVPGAQRIAVIGPLADARSDMLGTWVLFGQADDAETVLDGVRAYLNDTQFTHTPGCPTRAAAPADLDAAVAAARDADLVLLVLGEGANMSG</sequence>
<name>A0A0P9CPI6_9CHLR</name>
<dbReference type="InterPro" id="IPR044993">
    <property type="entry name" value="BXL"/>
</dbReference>
<comment type="similarity">
    <text evidence="1 4">Belongs to the glycosyl hydrolase 3 family.</text>
</comment>
<dbReference type="InterPro" id="IPR001764">
    <property type="entry name" value="Glyco_hydro_3_N"/>
</dbReference>
<dbReference type="GO" id="GO:0031222">
    <property type="term" value="P:arabinan catabolic process"/>
    <property type="evidence" value="ECO:0007669"/>
    <property type="project" value="TreeGrafter"/>
</dbReference>
<dbReference type="SUPFAM" id="SSF52279">
    <property type="entry name" value="Beta-D-glucan exohydrolase, C-terminal domain"/>
    <property type="match status" value="1"/>
</dbReference>
<evidence type="ECO:0000256" key="4">
    <source>
        <dbReference type="RuleBase" id="RU361161"/>
    </source>
</evidence>
<dbReference type="InterPro" id="IPR036881">
    <property type="entry name" value="Glyco_hydro_3_C_sf"/>
</dbReference>
<gene>
    <name evidence="7" type="ORF">SE17_40965</name>
</gene>
<proteinExistence type="inferred from homology"/>
<dbReference type="SUPFAM" id="SSF51445">
    <property type="entry name" value="(Trans)glycosidases"/>
    <property type="match status" value="1"/>
</dbReference>
<organism evidence="7 8">
    <name type="scientific">Kouleothrix aurantiaca</name>
    <dbReference type="NCBI Taxonomy" id="186479"/>
    <lineage>
        <taxon>Bacteria</taxon>
        <taxon>Bacillati</taxon>
        <taxon>Chloroflexota</taxon>
        <taxon>Chloroflexia</taxon>
        <taxon>Chloroflexales</taxon>
        <taxon>Roseiflexineae</taxon>
        <taxon>Roseiflexaceae</taxon>
        <taxon>Kouleothrix</taxon>
    </lineage>
</organism>
<dbReference type="PROSITE" id="PS00775">
    <property type="entry name" value="GLYCOSYL_HYDROL_F3"/>
    <property type="match status" value="1"/>
</dbReference>
<comment type="caution">
    <text evidence="7">The sequence shown here is derived from an EMBL/GenBank/DDBJ whole genome shotgun (WGS) entry which is preliminary data.</text>
</comment>
<dbReference type="AlphaFoldDB" id="A0A0P9CPI6"/>
<keyword evidence="2" id="KW-0732">Signal</keyword>
<dbReference type="InterPro" id="IPR036962">
    <property type="entry name" value="Glyco_hydro_3_N_sf"/>
</dbReference>
<dbReference type="InterPro" id="IPR017853">
    <property type="entry name" value="GH"/>
</dbReference>
<dbReference type="PANTHER" id="PTHR42721">
    <property type="entry name" value="SUGAR HYDROLASE-RELATED"/>
    <property type="match status" value="1"/>
</dbReference>
<keyword evidence="4" id="KW-0326">Glycosidase</keyword>
<dbReference type="Pfam" id="PF00933">
    <property type="entry name" value="Glyco_hydro_3"/>
    <property type="match status" value="1"/>
</dbReference>
<evidence type="ECO:0000256" key="3">
    <source>
        <dbReference type="ARBA" id="ARBA00022801"/>
    </source>
</evidence>
<dbReference type="GO" id="GO:0009044">
    <property type="term" value="F:xylan 1,4-beta-xylosidase activity"/>
    <property type="evidence" value="ECO:0007669"/>
    <property type="project" value="InterPro"/>
</dbReference>
<feature type="domain" description="Glycoside hydrolase family 3 C-terminal" evidence="6">
    <location>
        <begin position="133"/>
        <end position="230"/>
    </location>
</feature>
<keyword evidence="8" id="KW-1185">Reference proteome</keyword>
<dbReference type="Gene3D" id="3.40.50.1700">
    <property type="entry name" value="Glycoside hydrolase family 3 C-terminal domain"/>
    <property type="match status" value="1"/>
</dbReference>
<dbReference type="InterPro" id="IPR019800">
    <property type="entry name" value="Glyco_hydro_3_AS"/>
</dbReference>
<dbReference type="GO" id="GO:0045493">
    <property type="term" value="P:xylan catabolic process"/>
    <property type="evidence" value="ECO:0007669"/>
    <property type="project" value="InterPro"/>
</dbReference>
<dbReference type="Gene3D" id="3.20.20.300">
    <property type="entry name" value="Glycoside hydrolase, family 3, N-terminal domain"/>
    <property type="match status" value="1"/>
</dbReference>
<feature type="non-terminal residue" evidence="7">
    <location>
        <position position="235"/>
    </location>
</feature>
<evidence type="ECO:0000313" key="7">
    <source>
        <dbReference type="EMBL" id="KPV47900.1"/>
    </source>
</evidence>
<dbReference type="EMBL" id="LJCR01003124">
    <property type="protein sequence ID" value="KPV47900.1"/>
    <property type="molecule type" value="Genomic_DNA"/>
</dbReference>
<evidence type="ECO:0000259" key="6">
    <source>
        <dbReference type="Pfam" id="PF01915"/>
    </source>
</evidence>
<feature type="non-terminal residue" evidence="7">
    <location>
        <position position="1"/>
    </location>
</feature>
<evidence type="ECO:0000256" key="2">
    <source>
        <dbReference type="ARBA" id="ARBA00022729"/>
    </source>
</evidence>
<evidence type="ECO:0008006" key="9">
    <source>
        <dbReference type="Google" id="ProtNLM"/>
    </source>
</evidence>
<evidence type="ECO:0000259" key="5">
    <source>
        <dbReference type="Pfam" id="PF00933"/>
    </source>
</evidence>
<protein>
    <recommendedName>
        <fullName evidence="9">Beta-glucosidase</fullName>
    </recommendedName>
</protein>
<dbReference type="InterPro" id="IPR002772">
    <property type="entry name" value="Glyco_hydro_3_C"/>
</dbReference>
<dbReference type="PANTHER" id="PTHR42721:SF41">
    <property type="entry name" value="GLYCOSIDE HYDROLASE FAMILY 3 C-TERMINAL DOMAIN-CONTAINING PROTEIN"/>
    <property type="match status" value="1"/>
</dbReference>
<dbReference type="Pfam" id="PF01915">
    <property type="entry name" value="Glyco_hydro_3_C"/>
    <property type="match status" value="1"/>
</dbReference>
<evidence type="ECO:0000313" key="8">
    <source>
        <dbReference type="Proteomes" id="UP000050509"/>
    </source>
</evidence>
<dbReference type="GO" id="GO:0046556">
    <property type="term" value="F:alpha-L-arabinofuranosidase activity"/>
    <property type="evidence" value="ECO:0007669"/>
    <property type="project" value="TreeGrafter"/>
</dbReference>
<keyword evidence="3 4" id="KW-0378">Hydrolase</keyword>
<feature type="domain" description="Glycoside hydrolase family 3 N-terminal" evidence="5">
    <location>
        <begin position="3"/>
        <end position="94"/>
    </location>
</feature>
<dbReference type="Proteomes" id="UP000050509">
    <property type="component" value="Unassembled WGS sequence"/>
</dbReference>
<accession>A0A0P9CPI6</accession>
<reference evidence="7 8" key="1">
    <citation type="submission" date="2015-09" db="EMBL/GenBank/DDBJ databases">
        <title>Draft genome sequence of Kouleothrix aurantiaca JCM 19913.</title>
        <authorList>
            <person name="Hemp J."/>
        </authorList>
    </citation>
    <scope>NUCLEOTIDE SEQUENCE [LARGE SCALE GENOMIC DNA]</scope>
    <source>
        <strain evidence="7 8">COM-B</strain>
    </source>
</reference>
<evidence type="ECO:0000256" key="1">
    <source>
        <dbReference type="ARBA" id="ARBA00005336"/>
    </source>
</evidence>